<comment type="caution">
    <text evidence="10">The sequence shown here is derived from an EMBL/GenBank/DDBJ whole genome shotgun (WGS) entry which is preliminary data.</text>
</comment>
<evidence type="ECO:0000259" key="7">
    <source>
        <dbReference type="Pfam" id="PF00441"/>
    </source>
</evidence>
<evidence type="ECO:0000256" key="1">
    <source>
        <dbReference type="ARBA" id="ARBA00001974"/>
    </source>
</evidence>
<dbReference type="SUPFAM" id="SSF56645">
    <property type="entry name" value="Acyl-CoA dehydrogenase NM domain-like"/>
    <property type="match status" value="1"/>
</dbReference>
<dbReference type="InterPro" id="IPR009075">
    <property type="entry name" value="AcylCo_DH/oxidase_C"/>
</dbReference>
<dbReference type="InterPro" id="IPR036250">
    <property type="entry name" value="AcylCo_DH-like_C"/>
</dbReference>
<comment type="cofactor">
    <cofactor evidence="1 6">
        <name>FAD</name>
        <dbReference type="ChEBI" id="CHEBI:57692"/>
    </cofactor>
</comment>
<feature type="domain" description="Acyl-CoA dehydrogenase/oxidase C-terminal" evidence="7">
    <location>
        <begin position="231"/>
        <end position="385"/>
    </location>
</feature>
<evidence type="ECO:0000256" key="3">
    <source>
        <dbReference type="ARBA" id="ARBA00022630"/>
    </source>
</evidence>
<dbReference type="PANTHER" id="PTHR43292:SF3">
    <property type="entry name" value="ACYL-COA DEHYDROGENASE FADE29"/>
    <property type="match status" value="1"/>
</dbReference>
<evidence type="ECO:0000259" key="9">
    <source>
        <dbReference type="Pfam" id="PF02771"/>
    </source>
</evidence>
<keyword evidence="4 6" id="KW-0274">FAD</keyword>
<dbReference type="PANTHER" id="PTHR43292">
    <property type="entry name" value="ACYL-COA DEHYDROGENASE"/>
    <property type="match status" value="1"/>
</dbReference>
<gene>
    <name evidence="10" type="ORF">C0039_19930</name>
</gene>
<dbReference type="EMBL" id="PKUS01000047">
    <property type="protein sequence ID" value="PLW66814.1"/>
    <property type="molecule type" value="Genomic_DNA"/>
</dbReference>
<protein>
    <submittedName>
        <fullName evidence="10">Acyl-CoA dehydrogenase</fullName>
    </submittedName>
</protein>
<dbReference type="Pfam" id="PF02770">
    <property type="entry name" value="Acyl-CoA_dh_M"/>
    <property type="match status" value="1"/>
</dbReference>
<dbReference type="Gene3D" id="1.10.540.10">
    <property type="entry name" value="Acyl-CoA dehydrogenase/oxidase, N-terminal domain"/>
    <property type="match status" value="1"/>
</dbReference>
<comment type="similarity">
    <text evidence="2 6">Belongs to the acyl-CoA dehydrogenase family.</text>
</comment>
<dbReference type="InterPro" id="IPR013786">
    <property type="entry name" value="AcylCoA_DH/ox_N"/>
</dbReference>
<evidence type="ECO:0000313" key="11">
    <source>
        <dbReference type="Proteomes" id="UP000235005"/>
    </source>
</evidence>
<reference evidence="10 11" key="1">
    <citation type="submission" date="2018-01" db="EMBL/GenBank/DDBJ databases">
        <title>The draft genome sequence of Halioglobus lutimaris HF004.</title>
        <authorList>
            <person name="Du Z.-J."/>
            <person name="Shi M.-J."/>
        </authorList>
    </citation>
    <scope>NUCLEOTIDE SEQUENCE [LARGE SCALE GENOMIC DNA]</scope>
    <source>
        <strain evidence="10 11">HF004</strain>
    </source>
</reference>
<keyword evidence="5 6" id="KW-0560">Oxidoreductase</keyword>
<proteinExistence type="inferred from homology"/>
<dbReference type="GO" id="GO:0016627">
    <property type="term" value="F:oxidoreductase activity, acting on the CH-CH group of donors"/>
    <property type="evidence" value="ECO:0007669"/>
    <property type="project" value="InterPro"/>
</dbReference>
<dbReference type="InterPro" id="IPR052161">
    <property type="entry name" value="Mycobact_Acyl-CoA_DH"/>
</dbReference>
<dbReference type="InterPro" id="IPR006091">
    <property type="entry name" value="Acyl-CoA_Oxase/DH_mid-dom"/>
</dbReference>
<evidence type="ECO:0000256" key="2">
    <source>
        <dbReference type="ARBA" id="ARBA00009347"/>
    </source>
</evidence>
<evidence type="ECO:0000259" key="8">
    <source>
        <dbReference type="Pfam" id="PF02770"/>
    </source>
</evidence>
<dbReference type="GO" id="GO:0050660">
    <property type="term" value="F:flavin adenine dinucleotide binding"/>
    <property type="evidence" value="ECO:0007669"/>
    <property type="project" value="InterPro"/>
</dbReference>
<dbReference type="FunFam" id="2.40.110.10:FF:000002">
    <property type="entry name" value="Acyl-CoA dehydrogenase fadE12"/>
    <property type="match status" value="1"/>
</dbReference>
<feature type="domain" description="Acyl-CoA oxidase/dehydrogenase middle" evidence="8">
    <location>
        <begin position="126"/>
        <end position="214"/>
    </location>
</feature>
<evidence type="ECO:0000256" key="6">
    <source>
        <dbReference type="RuleBase" id="RU362125"/>
    </source>
</evidence>
<dbReference type="RefSeq" id="WP_101519099.1">
    <property type="nucleotide sequence ID" value="NZ_PKUS01000047.1"/>
</dbReference>
<dbReference type="Gene3D" id="1.20.140.10">
    <property type="entry name" value="Butyryl-CoA Dehydrogenase, subunit A, domain 3"/>
    <property type="match status" value="1"/>
</dbReference>
<sequence length="393" mass="43795">MNIELTTEQRALQQEVREYMKTVMTPELLEEMKDDELKEGGGPEFRKQYARMGADGWIGLSWSKELGGRELSHVEQYIFTDEVIRSGFAYPFLTTEAVAPVIAANANQAVREEVVGGVKRGEFTIAIGYSEPNAGTDLASLRTRAERDGDEWVINGQKMWTSLANYADYVWLAARTDPDVEKKHKGLTMFLVPTSSPGFSCTPVRTLGARTNATYYENVRIPDKYRVGEVNTGWKLITSQLNVERLSLFTHGQVDSLYQGVAQWAADTATPDGSRLIEKPWVQHNLARVKTGLEALKIMCWKQAWSMDQGPLDMADASTAKVYGSEFFVELYRLLLEVMGQAGSIAAGSPGAVLKGKLEFRWRVGSILTFGGGTNEVQRDIIAMAGLWMPRTR</sequence>
<dbReference type="Pfam" id="PF02771">
    <property type="entry name" value="Acyl-CoA_dh_N"/>
    <property type="match status" value="1"/>
</dbReference>
<dbReference type="InterPro" id="IPR037069">
    <property type="entry name" value="AcylCoA_DH/ox_N_sf"/>
</dbReference>
<dbReference type="Gene3D" id="2.40.110.10">
    <property type="entry name" value="Butyryl-CoA Dehydrogenase, subunit A, domain 2"/>
    <property type="match status" value="1"/>
</dbReference>
<dbReference type="OrthoDB" id="9770681at2"/>
<dbReference type="AlphaFoldDB" id="A0A2N5WX47"/>
<evidence type="ECO:0000313" key="10">
    <source>
        <dbReference type="EMBL" id="PLW66814.1"/>
    </source>
</evidence>
<evidence type="ECO:0000256" key="4">
    <source>
        <dbReference type="ARBA" id="ARBA00022827"/>
    </source>
</evidence>
<accession>A0A2N5WX47</accession>
<feature type="domain" description="Acyl-CoA dehydrogenase/oxidase N-terminal" evidence="9">
    <location>
        <begin position="6"/>
        <end position="122"/>
    </location>
</feature>
<dbReference type="GO" id="GO:0005886">
    <property type="term" value="C:plasma membrane"/>
    <property type="evidence" value="ECO:0007669"/>
    <property type="project" value="TreeGrafter"/>
</dbReference>
<organism evidence="10 11">
    <name type="scientific">Pseudohalioglobus lutimaris</name>
    <dbReference type="NCBI Taxonomy" id="1737061"/>
    <lineage>
        <taxon>Bacteria</taxon>
        <taxon>Pseudomonadati</taxon>
        <taxon>Pseudomonadota</taxon>
        <taxon>Gammaproteobacteria</taxon>
        <taxon>Cellvibrionales</taxon>
        <taxon>Halieaceae</taxon>
        <taxon>Pseudohalioglobus</taxon>
    </lineage>
</organism>
<dbReference type="SUPFAM" id="SSF47203">
    <property type="entry name" value="Acyl-CoA dehydrogenase C-terminal domain-like"/>
    <property type="match status" value="1"/>
</dbReference>
<dbReference type="InterPro" id="IPR009100">
    <property type="entry name" value="AcylCoA_DH/oxidase_NM_dom_sf"/>
</dbReference>
<dbReference type="Pfam" id="PF00441">
    <property type="entry name" value="Acyl-CoA_dh_1"/>
    <property type="match status" value="1"/>
</dbReference>
<dbReference type="InterPro" id="IPR046373">
    <property type="entry name" value="Acyl-CoA_Oxase/DH_mid-dom_sf"/>
</dbReference>
<keyword evidence="11" id="KW-1185">Reference proteome</keyword>
<evidence type="ECO:0000256" key="5">
    <source>
        <dbReference type="ARBA" id="ARBA00023002"/>
    </source>
</evidence>
<name>A0A2N5WX47_9GAMM</name>
<keyword evidence="3 6" id="KW-0285">Flavoprotein</keyword>
<dbReference type="Proteomes" id="UP000235005">
    <property type="component" value="Unassembled WGS sequence"/>
</dbReference>